<name>A0A975Y6U0_9NOST</name>
<evidence type="ECO:0000256" key="1">
    <source>
        <dbReference type="SAM" id="MobiDB-lite"/>
    </source>
</evidence>
<dbReference type="KEGG" id="rsin:B6N60_04353"/>
<feature type="region of interest" description="Disordered" evidence="1">
    <location>
        <begin position="16"/>
        <end position="35"/>
    </location>
</feature>
<organism evidence="2 3">
    <name type="scientific">Richelia sinica FACHB-800</name>
    <dbReference type="NCBI Taxonomy" id="1357546"/>
    <lineage>
        <taxon>Bacteria</taxon>
        <taxon>Bacillati</taxon>
        <taxon>Cyanobacteriota</taxon>
        <taxon>Cyanophyceae</taxon>
        <taxon>Nostocales</taxon>
        <taxon>Nostocaceae</taxon>
        <taxon>Richelia</taxon>
    </lineage>
</organism>
<dbReference type="EMBL" id="CP021056">
    <property type="protein sequence ID" value="QXE25633.1"/>
    <property type="molecule type" value="Genomic_DNA"/>
</dbReference>
<proteinExistence type="predicted"/>
<evidence type="ECO:0000313" key="2">
    <source>
        <dbReference type="EMBL" id="QXE25633.1"/>
    </source>
</evidence>
<gene>
    <name evidence="2" type="ORF">B6N60_04353</name>
</gene>
<evidence type="ECO:0000313" key="3">
    <source>
        <dbReference type="Proteomes" id="UP000683511"/>
    </source>
</evidence>
<sequence>MVHGFQIVDTEPGRKQLVGERSLPKPPLSFDYHSH</sequence>
<dbReference type="Proteomes" id="UP000683511">
    <property type="component" value="Chromosome"/>
</dbReference>
<reference evidence="2" key="1">
    <citation type="submission" date="2017-04" db="EMBL/GenBank/DDBJ databases">
        <title>Genome deletions in a multicellular cyanobacterial endosymbiont for morphological adaptation in marine diatoms.</title>
        <authorList>
            <person name="Wang Y."/>
            <person name="Gao H."/>
            <person name="Li R."/>
            <person name="Xu X."/>
        </authorList>
    </citation>
    <scope>NUCLEOTIDE SEQUENCE</scope>
    <source>
        <strain evidence="2">FACHB 800</strain>
    </source>
</reference>
<accession>A0A975Y6U0</accession>
<keyword evidence="3" id="KW-1185">Reference proteome</keyword>
<dbReference type="AlphaFoldDB" id="A0A975Y6U0"/>
<protein>
    <submittedName>
        <fullName evidence="2">Uncharacterized protein</fullName>
    </submittedName>
</protein>